<organism evidence="2 3">
    <name type="scientific">Aphis glycines</name>
    <name type="common">Soybean aphid</name>
    <dbReference type="NCBI Taxonomy" id="307491"/>
    <lineage>
        <taxon>Eukaryota</taxon>
        <taxon>Metazoa</taxon>
        <taxon>Ecdysozoa</taxon>
        <taxon>Arthropoda</taxon>
        <taxon>Hexapoda</taxon>
        <taxon>Insecta</taxon>
        <taxon>Pterygota</taxon>
        <taxon>Neoptera</taxon>
        <taxon>Paraneoptera</taxon>
        <taxon>Hemiptera</taxon>
        <taxon>Sternorrhyncha</taxon>
        <taxon>Aphidomorpha</taxon>
        <taxon>Aphidoidea</taxon>
        <taxon>Aphididae</taxon>
        <taxon>Aphidini</taxon>
        <taxon>Aphis</taxon>
        <taxon>Aphis</taxon>
    </lineage>
</organism>
<comment type="caution">
    <text evidence="2">The sequence shown here is derived from an EMBL/GenBank/DDBJ whole genome shotgun (WGS) entry which is preliminary data.</text>
</comment>
<name>A0A6G0TM37_APHGL</name>
<feature type="transmembrane region" description="Helical" evidence="1">
    <location>
        <begin position="200"/>
        <end position="228"/>
    </location>
</feature>
<sequence length="229" mass="26777">MVIDLFYSFTLVEDKAIIRKRVSDAFTYSGFVSYILDLDFLVHLKTYSRCIFLMSKSYLDLVCILTSNIINYYLLLKKKYIVVRTFSTIYSCVVLHIDKKSSLRTLVVKCLKMLCCLHYKTEINKSSICQSLLFNSYTYIIYIYTHLCIRVKEIIVYEKKNNLTLILTPHYRNVVIIPISIYINNIIYCMRMTSRAICRVILYIHIIIIINPITVVVAVVIVVFVVVVV</sequence>
<dbReference type="EMBL" id="VYZN01000027">
    <property type="protein sequence ID" value="KAE9534934.1"/>
    <property type="molecule type" value="Genomic_DNA"/>
</dbReference>
<keyword evidence="1" id="KW-1133">Transmembrane helix</keyword>
<evidence type="ECO:0000313" key="2">
    <source>
        <dbReference type="EMBL" id="KAE9534934.1"/>
    </source>
</evidence>
<dbReference type="Proteomes" id="UP000475862">
    <property type="component" value="Unassembled WGS sequence"/>
</dbReference>
<gene>
    <name evidence="2" type="ORF">AGLY_008226</name>
</gene>
<evidence type="ECO:0000313" key="3">
    <source>
        <dbReference type="Proteomes" id="UP000475862"/>
    </source>
</evidence>
<dbReference type="AlphaFoldDB" id="A0A6G0TM37"/>
<keyword evidence="1" id="KW-0472">Membrane</keyword>
<reference evidence="2 3" key="1">
    <citation type="submission" date="2019-08" db="EMBL/GenBank/DDBJ databases">
        <title>The genome of the soybean aphid Biotype 1, its phylome, world population structure and adaptation to the North American continent.</title>
        <authorList>
            <person name="Giordano R."/>
            <person name="Donthu R.K."/>
            <person name="Hernandez A.G."/>
            <person name="Wright C.L."/>
            <person name="Zimin A.V."/>
        </authorList>
    </citation>
    <scope>NUCLEOTIDE SEQUENCE [LARGE SCALE GENOMIC DNA]</scope>
    <source>
        <tissue evidence="2">Whole aphids</tissue>
    </source>
</reference>
<evidence type="ECO:0000256" key="1">
    <source>
        <dbReference type="SAM" id="Phobius"/>
    </source>
</evidence>
<proteinExistence type="predicted"/>
<keyword evidence="3" id="KW-1185">Reference proteome</keyword>
<keyword evidence="1" id="KW-0812">Transmembrane</keyword>
<accession>A0A6G0TM37</accession>
<protein>
    <submittedName>
        <fullName evidence="2">Uncharacterized protein</fullName>
    </submittedName>
</protein>
<feature type="transmembrane region" description="Helical" evidence="1">
    <location>
        <begin position="58"/>
        <end position="75"/>
    </location>
</feature>